<gene>
    <name evidence="1" type="ORF">UNLARM2_0329</name>
</gene>
<sequence length="116" mass="13367">MKYTKIFESLFNSVDYPVFTFRDAELALKKKGITSGHLRLMLHKYYASNKIKRITKGVYTFHDDAIVVGFAFRPFYYGLEKALSILGISEQATNNIVMTTRKVRTGIRSFKAETIK</sequence>
<proteinExistence type="predicted"/>
<evidence type="ECO:0000313" key="1">
    <source>
        <dbReference type="EMBL" id="EET90300.1"/>
    </source>
</evidence>
<dbReference type="AlphaFoldDB" id="C7DGX9"/>
<dbReference type="EMBL" id="GG697239">
    <property type="protein sequence ID" value="EET90300.1"/>
    <property type="molecule type" value="Genomic_DNA"/>
</dbReference>
<evidence type="ECO:0000313" key="2">
    <source>
        <dbReference type="Proteomes" id="UP000332487"/>
    </source>
</evidence>
<evidence type="ECO:0008006" key="3">
    <source>
        <dbReference type="Google" id="ProtNLM"/>
    </source>
</evidence>
<reference evidence="1 2" key="2">
    <citation type="journal article" date="2010" name="Proc. Natl. Acad. Sci. U.S.A.">
        <title>Enigmatic, ultrasmall, uncultivated Archaea.</title>
        <authorList>
            <person name="Baker B.J."/>
            <person name="Comolli L.R."/>
            <person name="Dick G.J."/>
            <person name="Hauser L.J."/>
            <person name="Hyatt D."/>
            <person name="Dill B.D."/>
            <person name="Land M.L."/>
            <person name="Verberkmoes N.C."/>
            <person name="Hettich R.L."/>
            <person name="Banfield J.F."/>
        </authorList>
    </citation>
    <scope>NUCLEOTIDE SEQUENCE [LARGE SCALE GENOMIC DNA]</scope>
    <source>
        <strain evidence="1">ARMAN-2</strain>
    </source>
</reference>
<accession>C7DGX9</accession>
<protein>
    <recommendedName>
        <fullName evidence="3">Transcriptional regulator</fullName>
    </recommendedName>
</protein>
<dbReference type="Proteomes" id="UP000332487">
    <property type="component" value="Unassembled WGS sequence"/>
</dbReference>
<organism evidence="1 2">
    <name type="scientific">Candidatus Micrarchaeum acidiphilum ARMAN-2</name>
    <dbReference type="NCBI Taxonomy" id="425595"/>
    <lineage>
        <taxon>Archaea</taxon>
        <taxon>Candidatus Micrarchaeota</taxon>
        <taxon>Candidatus Micrarchaeia</taxon>
        <taxon>Candidatus Micrarchaeales</taxon>
        <taxon>Candidatus Micrarchaeaceae</taxon>
        <taxon>Candidatus Micrarchaeum</taxon>
    </lineage>
</organism>
<name>C7DGX9_MICA2</name>
<reference evidence="1 2" key="1">
    <citation type="journal article" date="2009" name="Genome Biol.">
        <title>Community-wide analysis of microbial genome sequence signatures.</title>
        <authorList>
            <person name="Dick G.J."/>
            <person name="Andersson A.F."/>
            <person name="Baker B.J."/>
            <person name="Simmons S.L."/>
            <person name="Thomas B.C."/>
            <person name="Yelton A.P."/>
            <person name="Banfield J.F."/>
        </authorList>
    </citation>
    <scope>NUCLEOTIDE SEQUENCE [LARGE SCALE GENOMIC DNA]</scope>
    <source>
        <strain evidence="1">ARMAN-2</strain>
    </source>
</reference>
<keyword evidence="2" id="KW-1185">Reference proteome</keyword>